<dbReference type="PANTHER" id="PTHR36834">
    <property type="entry name" value="MEMBRANE PROTEIN-RELATED"/>
    <property type="match status" value="1"/>
</dbReference>
<reference evidence="8" key="1">
    <citation type="submission" date="2019-11" db="EMBL/GenBank/DDBJ databases">
        <authorList>
            <person name="Feng L."/>
        </authorList>
    </citation>
    <scope>NUCLEOTIDE SEQUENCE</scope>
    <source>
        <strain evidence="8">ElimosumLFYP34</strain>
    </source>
</reference>
<dbReference type="Pfam" id="PF06271">
    <property type="entry name" value="RDD"/>
    <property type="match status" value="1"/>
</dbReference>
<comment type="subcellular location">
    <subcellularLocation>
        <location evidence="1">Membrane</location>
        <topology evidence="1">Multi-pass membrane protein</topology>
    </subcellularLocation>
</comment>
<gene>
    <name evidence="8" type="ORF">ELLFYP34_00014</name>
</gene>
<dbReference type="PIRSF" id="PIRSF031578">
    <property type="entry name" value="Uncharacterised_Vanz_RDD-cont"/>
    <property type="match status" value="1"/>
</dbReference>
<feature type="transmembrane region" description="Helical" evidence="5">
    <location>
        <begin position="336"/>
        <end position="358"/>
    </location>
</feature>
<accession>A0A6N2Y4H0</accession>
<feature type="domain" description="VanZ-like" evidence="6">
    <location>
        <begin position="49"/>
        <end position="192"/>
    </location>
</feature>
<sequence>MLSAYTLPIKFACLVFPVLAAFFTIPYAVYQYRKYGSLLVLRVVIVYSFILYMTCAYFLTMLPLPPIAEVARYTSPTMDLVPFHAWTNFWENTSLVLSDPSTYLGAMKEQCFYEPFFNILLLVPLGVYLRYYFRRSWWQAILIGFLVSLSFELIQLSALFGIYPRPYRLFQVDDLINNTFGALVGFWITPVFSFFLPSRDRLDEVSYKRGRTVTYMRRGFAFLFDWAILTGVLHLAGRVFGSPTLSDMLAMDGKRSVVLYIIVIVLYFILLPWMTRGRTIGKFLVGIRLMSENKRPPKLFQYILRYGLQYLLVIPAPFIAMKVYELLPLYTGTAHTILMVIALAFGLVFAVFIVQLLISVFTRETQIFYESLSHTINVSTVRNGRRRRRQR</sequence>
<feature type="transmembrane region" description="Helical" evidence="5">
    <location>
        <begin position="39"/>
        <end position="59"/>
    </location>
</feature>
<proteinExistence type="predicted"/>
<feature type="domain" description="RDD" evidence="7">
    <location>
        <begin position="214"/>
        <end position="348"/>
    </location>
</feature>
<name>A0A6N2Y4H0_EUBLI</name>
<dbReference type="InterPro" id="IPR053150">
    <property type="entry name" value="Teicoplanin_resist-assoc"/>
</dbReference>
<evidence type="ECO:0000259" key="6">
    <source>
        <dbReference type="Pfam" id="PF04892"/>
    </source>
</evidence>
<feature type="transmembrane region" description="Helical" evidence="5">
    <location>
        <begin position="257"/>
        <end position="274"/>
    </location>
</feature>
<evidence type="ECO:0000256" key="1">
    <source>
        <dbReference type="ARBA" id="ARBA00004141"/>
    </source>
</evidence>
<dbReference type="PANTHER" id="PTHR36834:SF1">
    <property type="entry name" value="INTEGRAL MEMBRANE PROTEIN"/>
    <property type="match status" value="1"/>
</dbReference>
<evidence type="ECO:0000256" key="4">
    <source>
        <dbReference type="ARBA" id="ARBA00023136"/>
    </source>
</evidence>
<evidence type="ECO:0000256" key="5">
    <source>
        <dbReference type="SAM" id="Phobius"/>
    </source>
</evidence>
<keyword evidence="3 5" id="KW-1133">Transmembrane helix</keyword>
<dbReference type="InterPro" id="IPR010432">
    <property type="entry name" value="RDD"/>
</dbReference>
<dbReference type="InterPro" id="IPR021192">
    <property type="entry name" value="UCP031578_Vanz/RDD"/>
</dbReference>
<feature type="transmembrane region" description="Helical" evidence="5">
    <location>
        <begin position="140"/>
        <end position="163"/>
    </location>
</feature>
<feature type="transmembrane region" description="Helical" evidence="5">
    <location>
        <begin position="219"/>
        <end position="237"/>
    </location>
</feature>
<dbReference type="GO" id="GO:0016020">
    <property type="term" value="C:membrane"/>
    <property type="evidence" value="ECO:0007669"/>
    <property type="project" value="UniProtKB-SubCell"/>
</dbReference>
<evidence type="ECO:0000259" key="7">
    <source>
        <dbReference type="Pfam" id="PF06271"/>
    </source>
</evidence>
<dbReference type="EMBL" id="CACRTR010000001">
    <property type="protein sequence ID" value="VYT61581.1"/>
    <property type="molecule type" value="Genomic_DNA"/>
</dbReference>
<feature type="transmembrane region" description="Helical" evidence="5">
    <location>
        <begin position="6"/>
        <end position="27"/>
    </location>
</feature>
<dbReference type="InterPro" id="IPR006976">
    <property type="entry name" value="VanZ-like"/>
</dbReference>
<evidence type="ECO:0000256" key="3">
    <source>
        <dbReference type="ARBA" id="ARBA00022989"/>
    </source>
</evidence>
<organism evidence="8">
    <name type="scientific">Eubacterium limosum</name>
    <dbReference type="NCBI Taxonomy" id="1736"/>
    <lineage>
        <taxon>Bacteria</taxon>
        <taxon>Bacillati</taxon>
        <taxon>Bacillota</taxon>
        <taxon>Clostridia</taxon>
        <taxon>Eubacteriales</taxon>
        <taxon>Eubacteriaceae</taxon>
        <taxon>Eubacterium</taxon>
    </lineage>
</organism>
<dbReference type="AlphaFoldDB" id="A0A6N2Y4H0"/>
<keyword evidence="4 5" id="KW-0472">Membrane</keyword>
<protein>
    <submittedName>
        <fullName evidence="8">VanZ like family protein</fullName>
    </submittedName>
</protein>
<evidence type="ECO:0000256" key="2">
    <source>
        <dbReference type="ARBA" id="ARBA00022692"/>
    </source>
</evidence>
<feature type="transmembrane region" description="Helical" evidence="5">
    <location>
        <begin position="175"/>
        <end position="198"/>
    </location>
</feature>
<dbReference type="Pfam" id="PF04892">
    <property type="entry name" value="VanZ"/>
    <property type="match status" value="1"/>
</dbReference>
<feature type="transmembrane region" description="Helical" evidence="5">
    <location>
        <begin position="303"/>
        <end position="324"/>
    </location>
</feature>
<feature type="transmembrane region" description="Helical" evidence="5">
    <location>
        <begin position="116"/>
        <end position="133"/>
    </location>
</feature>
<evidence type="ECO:0000313" key="8">
    <source>
        <dbReference type="EMBL" id="VYT61581.1"/>
    </source>
</evidence>
<keyword evidence="2 5" id="KW-0812">Transmembrane</keyword>